<feature type="region of interest" description="Disordered" evidence="1">
    <location>
        <begin position="233"/>
        <end position="252"/>
    </location>
</feature>
<dbReference type="Gene3D" id="3.40.50.300">
    <property type="entry name" value="P-loop containing nucleotide triphosphate hydrolases"/>
    <property type="match status" value="1"/>
</dbReference>
<gene>
    <name evidence="2" type="ORF">CYMTET_23409</name>
</gene>
<evidence type="ECO:0000256" key="1">
    <source>
        <dbReference type="SAM" id="MobiDB-lite"/>
    </source>
</evidence>
<evidence type="ECO:0000313" key="3">
    <source>
        <dbReference type="Proteomes" id="UP001190700"/>
    </source>
</evidence>
<proteinExistence type="predicted"/>
<evidence type="ECO:0008006" key="4">
    <source>
        <dbReference type="Google" id="ProtNLM"/>
    </source>
</evidence>
<dbReference type="EMBL" id="LGRX02012037">
    <property type="protein sequence ID" value="KAK3268069.1"/>
    <property type="molecule type" value="Genomic_DNA"/>
</dbReference>
<reference evidence="2 3" key="1">
    <citation type="journal article" date="2015" name="Genome Biol. Evol.">
        <title>Comparative Genomics of a Bacterivorous Green Alga Reveals Evolutionary Causalities and Consequences of Phago-Mixotrophic Mode of Nutrition.</title>
        <authorList>
            <person name="Burns J.A."/>
            <person name="Paasch A."/>
            <person name="Narechania A."/>
            <person name="Kim E."/>
        </authorList>
    </citation>
    <scope>NUCLEOTIDE SEQUENCE [LARGE SCALE GENOMIC DNA]</scope>
    <source>
        <strain evidence="2 3">PLY_AMNH</strain>
    </source>
</reference>
<dbReference type="AlphaFoldDB" id="A0AAE0L185"/>
<feature type="compositionally biased region" description="Polar residues" evidence="1">
    <location>
        <begin position="242"/>
        <end position="252"/>
    </location>
</feature>
<accession>A0AAE0L185</accession>
<keyword evidence="3" id="KW-1185">Reference proteome</keyword>
<sequence length="588" mass="65590">MRGALFRPGTWEDVGGGRCKSKSPLLFDGLLGDRDKCKAKCLALGDCAYIVHGWGCGSSMRCTLISRLETQCGDSMNLEDSSSPKLHTFQYTGRSLPDCPEHYKEIDTDFNIVFPKYSYEEARTRRQGIERYWDEYHRVASFFHERYAESVQFAYVSEVFRDPQVQLETLKFAGLAEPKIFLDDANSSAHINCGSGSCAKTKHAQRIPAEHMTGPHPSIKGVVTRLGHLGSKTTVDEEDAPSTRQVLRQGSGDTNSKAATIFRGAPFLYTEKMERLLRNGTQDLSVAARSPLCKAWETDGVEGFPGVKLVIGLGTGRSGTAALAALLSKQNRINKGVKLISHTETSKGAEERLRHASQQLDDMVHNAWRICSESNAKWFCNDTKQLLAGDVASSYLPYIESILTLEPCTKFIIMERDRSQVVESFMRRPADYWRLKDGICKEAATQMRKSDFTGTWEDVGPGRCKSRSSVLLEEYVGDLDKCKAKCLALGDCAYIVHGWGRGNSALCTLISRLETQCGDSMNLEHDVGLFNYNVHTFQYTGRSLPDCPEHYKEIDADFNIVFPKYSYEEARTRRQGADAGAMGKPRGN</sequence>
<evidence type="ECO:0000313" key="2">
    <source>
        <dbReference type="EMBL" id="KAK3268069.1"/>
    </source>
</evidence>
<organism evidence="2 3">
    <name type="scientific">Cymbomonas tetramitiformis</name>
    <dbReference type="NCBI Taxonomy" id="36881"/>
    <lineage>
        <taxon>Eukaryota</taxon>
        <taxon>Viridiplantae</taxon>
        <taxon>Chlorophyta</taxon>
        <taxon>Pyramimonadophyceae</taxon>
        <taxon>Pyramimonadales</taxon>
        <taxon>Pyramimonadaceae</taxon>
        <taxon>Cymbomonas</taxon>
    </lineage>
</organism>
<protein>
    <recommendedName>
        <fullName evidence="4">Sulfotransferase</fullName>
    </recommendedName>
</protein>
<dbReference type="SUPFAM" id="SSF52540">
    <property type="entry name" value="P-loop containing nucleoside triphosphate hydrolases"/>
    <property type="match status" value="1"/>
</dbReference>
<dbReference type="InterPro" id="IPR027417">
    <property type="entry name" value="P-loop_NTPase"/>
</dbReference>
<dbReference type="Proteomes" id="UP001190700">
    <property type="component" value="Unassembled WGS sequence"/>
</dbReference>
<name>A0AAE0L185_9CHLO</name>
<comment type="caution">
    <text evidence="2">The sequence shown here is derived from an EMBL/GenBank/DDBJ whole genome shotgun (WGS) entry which is preliminary data.</text>
</comment>